<name>A0A9P5NBT5_GYMJU</name>
<reference evidence="2" key="1">
    <citation type="submission" date="2020-11" db="EMBL/GenBank/DDBJ databases">
        <authorList>
            <consortium name="DOE Joint Genome Institute"/>
            <person name="Ahrendt S."/>
            <person name="Riley R."/>
            <person name="Andreopoulos W."/>
            <person name="LaButti K."/>
            <person name="Pangilinan J."/>
            <person name="Ruiz-duenas F.J."/>
            <person name="Barrasa J.M."/>
            <person name="Sanchez-Garcia M."/>
            <person name="Camarero S."/>
            <person name="Miyauchi S."/>
            <person name="Serrano A."/>
            <person name="Linde D."/>
            <person name="Babiker R."/>
            <person name="Drula E."/>
            <person name="Ayuso-Fernandez I."/>
            <person name="Pacheco R."/>
            <person name="Padilla G."/>
            <person name="Ferreira P."/>
            <person name="Barriuso J."/>
            <person name="Kellner H."/>
            <person name="Castanera R."/>
            <person name="Alfaro M."/>
            <person name="Ramirez L."/>
            <person name="Pisabarro A.G."/>
            <person name="Kuo A."/>
            <person name="Tritt A."/>
            <person name="Lipzen A."/>
            <person name="He G."/>
            <person name="Yan M."/>
            <person name="Ng V."/>
            <person name="Cullen D."/>
            <person name="Martin F."/>
            <person name="Rosso M.-N."/>
            <person name="Henrissat B."/>
            <person name="Hibbett D."/>
            <person name="Martinez A.T."/>
            <person name="Grigoriev I.V."/>
        </authorList>
    </citation>
    <scope>NUCLEOTIDE SEQUENCE</scope>
    <source>
        <strain evidence="2">AH 44721</strain>
    </source>
</reference>
<comment type="caution">
    <text evidence="2">The sequence shown here is derived from an EMBL/GenBank/DDBJ whole genome shotgun (WGS) entry which is preliminary data.</text>
</comment>
<protein>
    <submittedName>
        <fullName evidence="2">Uncharacterized protein</fullName>
    </submittedName>
</protein>
<dbReference type="AlphaFoldDB" id="A0A9P5NBT5"/>
<sequence>MTPPSSPVLASTPVPISRASKENSNPTQNELRSIPRQLTSASAHKFDAIPTSVLFPPPSPSSLHAQSPPVSGGHGFTVVRNFLTSCRPSMEKYLYRFIDFGCKTEEYLSSIAAWDPERRDKVLKKILSQSNGTPLGTEMDIEVLQTQFEACFP</sequence>
<feature type="region of interest" description="Disordered" evidence="1">
    <location>
        <begin position="1"/>
        <end position="37"/>
    </location>
</feature>
<organism evidence="2 3">
    <name type="scientific">Gymnopilus junonius</name>
    <name type="common">Spectacular rustgill mushroom</name>
    <name type="synonym">Gymnopilus spectabilis subsp. junonius</name>
    <dbReference type="NCBI Taxonomy" id="109634"/>
    <lineage>
        <taxon>Eukaryota</taxon>
        <taxon>Fungi</taxon>
        <taxon>Dikarya</taxon>
        <taxon>Basidiomycota</taxon>
        <taxon>Agaricomycotina</taxon>
        <taxon>Agaricomycetes</taxon>
        <taxon>Agaricomycetidae</taxon>
        <taxon>Agaricales</taxon>
        <taxon>Agaricineae</taxon>
        <taxon>Hymenogastraceae</taxon>
        <taxon>Gymnopilus</taxon>
    </lineage>
</organism>
<dbReference type="EMBL" id="JADNYJ010000150">
    <property type="protein sequence ID" value="KAF8879305.1"/>
    <property type="molecule type" value="Genomic_DNA"/>
</dbReference>
<evidence type="ECO:0000313" key="2">
    <source>
        <dbReference type="EMBL" id="KAF8879305.1"/>
    </source>
</evidence>
<accession>A0A9P5NBT5</accession>
<proteinExistence type="predicted"/>
<evidence type="ECO:0000313" key="3">
    <source>
        <dbReference type="Proteomes" id="UP000724874"/>
    </source>
</evidence>
<dbReference type="OrthoDB" id="3065507at2759"/>
<keyword evidence="3" id="KW-1185">Reference proteome</keyword>
<evidence type="ECO:0000256" key="1">
    <source>
        <dbReference type="SAM" id="MobiDB-lite"/>
    </source>
</evidence>
<feature type="compositionally biased region" description="Polar residues" evidence="1">
    <location>
        <begin position="22"/>
        <end position="37"/>
    </location>
</feature>
<dbReference type="Proteomes" id="UP000724874">
    <property type="component" value="Unassembled WGS sequence"/>
</dbReference>
<gene>
    <name evidence="2" type="ORF">CPB84DRAFT_1793385</name>
</gene>